<dbReference type="SUPFAM" id="SSF63418">
    <property type="entry name" value="MurE/MurF N-terminal domain"/>
    <property type="match status" value="1"/>
</dbReference>
<feature type="binding site" evidence="7">
    <location>
        <position position="37"/>
    </location>
    <ligand>
        <name>UDP-N-acetyl-alpha-D-muramoyl-L-alanyl-D-glutamate</name>
        <dbReference type="ChEBI" id="CHEBI:83900"/>
    </ligand>
</feature>
<evidence type="ECO:0000256" key="7">
    <source>
        <dbReference type="HAMAP-Rule" id="MF_00208"/>
    </source>
</evidence>
<evidence type="ECO:0000256" key="6">
    <source>
        <dbReference type="ARBA" id="ARBA00023316"/>
    </source>
</evidence>
<dbReference type="SUPFAM" id="SSF53244">
    <property type="entry name" value="MurD-like peptide ligases, peptide-binding domain"/>
    <property type="match status" value="1"/>
</dbReference>
<dbReference type="GO" id="GO:0005524">
    <property type="term" value="F:ATP binding"/>
    <property type="evidence" value="ECO:0007669"/>
    <property type="project" value="UniProtKB-UniRule"/>
</dbReference>
<comment type="caution">
    <text evidence="12">The sequence shown here is derived from an EMBL/GenBank/DDBJ whole genome shotgun (WGS) entry which is preliminary data.</text>
</comment>
<dbReference type="Pfam" id="PF08245">
    <property type="entry name" value="Mur_ligase_M"/>
    <property type="match status" value="1"/>
</dbReference>
<evidence type="ECO:0000256" key="5">
    <source>
        <dbReference type="ARBA" id="ARBA00023306"/>
    </source>
</evidence>
<accession>A0A2T4VWL1</accession>
<feature type="binding site" evidence="7">
    <location>
        <begin position="415"/>
        <end position="418"/>
    </location>
    <ligand>
        <name>meso-2,6-diaminopimelate</name>
        <dbReference type="ChEBI" id="CHEBI:57791"/>
    </ligand>
</feature>
<feature type="modified residue" description="N6-carboxylysine" evidence="7">
    <location>
        <position position="227"/>
    </location>
</feature>
<evidence type="ECO:0000313" key="12">
    <source>
        <dbReference type="EMBL" id="PTL86163.1"/>
    </source>
</evidence>
<dbReference type="UniPathway" id="UPA00219"/>
<dbReference type="NCBIfam" id="TIGR01085">
    <property type="entry name" value="murE"/>
    <property type="match status" value="1"/>
</dbReference>
<comment type="caution">
    <text evidence="7">Lacks conserved residue(s) required for the propagation of feature annotation.</text>
</comment>
<dbReference type="InterPro" id="IPR000713">
    <property type="entry name" value="Mur_ligase_N"/>
</dbReference>
<evidence type="ECO:0000256" key="1">
    <source>
        <dbReference type="ARBA" id="ARBA00005898"/>
    </source>
</evidence>
<sequence>MKLQDLICKDFPELTQQILRFSIQWREREIYHISADSRLIQPGWMFVAIVGSVNDGHDFVLQAIEQGASAIVVSSYDKLQDCNSDVPIIIVTNTRKFLSVISSRLYGRHPEKILAVTGTSGKTSVSSFIRQICQYSGFSAIQIGTSGVVPFYQNGENRLTTPDPVYLAQLLPLLASQGTTHVSIEASSHGLDQYRLDGIKLVAGAFTNLGRDHMDYHETVEKYFNAKMRLFKELLPKGSPAVIFADDLWSEKVMEHAQKAGCRVLSVGYKGKFIHLKQLIEIDNKQRLIFSVEGYNYDIILPLQGRFQAYNAIVAAGLCISIGIDVPVVVKALEQLVFVPGRFEFVGRNSNRGKIYVDYAHTPDSMKAVLENVRNITLGRIILVFGCGGDRDRGKRKIMGQIALQLSDVSIVTDDNPRSEDPAKIRAEIIDGSHRFIEEGNRQEAIRMAISMLKADDVLIVAGKGQEKVQIVKNGKTMLSIDCDIVREILEGSL</sequence>
<dbReference type="PANTHER" id="PTHR23135">
    <property type="entry name" value="MUR LIGASE FAMILY MEMBER"/>
    <property type="match status" value="1"/>
</dbReference>
<dbReference type="InterPro" id="IPR036615">
    <property type="entry name" value="Mur_ligase_C_dom_sf"/>
</dbReference>
<feature type="binding site" evidence="7">
    <location>
        <begin position="160"/>
        <end position="161"/>
    </location>
    <ligand>
        <name>UDP-N-acetyl-alpha-D-muramoyl-L-alanyl-D-glutamate</name>
        <dbReference type="ChEBI" id="CHEBI:83900"/>
    </ligand>
</feature>
<evidence type="ECO:0000256" key="3">
    <source>
        <dbReference type="ARBA" id="ARBA00022960"/>
    </source>
</evidence>
<dbReference type="NCBIfam" id="NF001126">
    <property type="entry name" value="PRK00139.1-4"/>
    <property type="match status" value="1"/>
</dbReference>
<dbReference type="Gene3D" id="3.90.190.20">
    <property type="entry name" value="Mur ligase, C-terminal domain"/>
    <property type="match status" value="1"/>
</dbReference>
<dbReference type="GO" id="GO:0005737">
    <property type="term" value="C:cytoplasm"/>
    <property type="evidence" value="ECO:0007669"/>
    <property type="project" value="UniProtKB-SubCell"/>
</dbReference>
<dbReference type="InterPro" id="IPR036565">
    <property type="entry name" value="Mur-like_cat_sf"/>
</dbReference>
<dbReference type="InterPro" id="IPR013221">
    <property type="entry name" value="Mur_ligase_cen"/>
</dbReference>
<dbReference type="GO" id="GO:0008360">
    <property type="term" value="P:regulation of cell shape"/>
    <property type="evidence" value="ECO:0007669"/>
    <property type="project" value="UniProtKB-KW"/>
</dbReference>
<keyword evidence="3 7" id="KW-0133">Cell shape</keyword>
<reference evidence="13" key="1">
    <citation type="submission" date="2018-02" db="EMBL/GenBank/DDBJ databases">
        <title>Genome sequence of Candidatus Liberibacter europaeus.</title>
        <authorList>
            <person name="Frampton R.A."/>
            <person name="Thompson S.M."/>
            <person name="David C."/>
            <person name="Addison S.M."/>
            <person name="Smith G.R."/>
        </authorList>
    </citation>
    <scope>NUCLEOTIDE SEQUENCE [LARGE SCALE GENOMIC DNA]</scope>
</reference>
<dbReference type="InterPro" id="IPR005761">
    <property type="entry name" value="UDP-N-AcMur-Glu-dNH2Pim_ligase"/>
</dbReference>
<feature type="domain" description="Mur ligase central" evidence="11">
    <location>
        <begin position="116"/>
        <end position="318"/>
    </location>
</feature>
<keyword evidence="7 12" id="KW-0436">Ligase</keyword>
<protein>
    <recommendedName>
        <fullName evidence="7">UDP-N-acetylmuramoyl-L-alanyl-D-glutamate--2,6-diaminopimelate ligase</fullName>
        <ecNumber evidence="7">6.3.2.13</ecNumber>
    </recommendedName>
    <alternativeName>
        <fullName evidence="7">Meso-A2pm-adding enzyme</fullName>
    </alternativeName>
    <alternativeName>
        <fullName evidence="7">Meso-diaminopimelate-adding enzyme</fullName>
    </alternativeName>
    <alternativeName>
        <fullName evidence="7">UDP-MurNAc-L-Ala-D-Glu:meso-diaminopimelate ligase</fullName>
    </alternativeName>
    <alternativeName>
        <fullName evidence="7">UDP-MurNAc-tripeptide synthetase</fullName>
    </alternativeName>
    <alternativeName>
        <fullName evidence="7">UDP-N-acetylmuramyl-tripeptide synthetase</fullName>
    </alternativeName>
</protein>
<evidence type="ECO:0000313" key="13">
    <source>
        <dbReference type="Proteomes" id="UP000240811"/>
    </source>
</evidence>
<keyword evidence="2 7" id="KW-0132">Cell division</keyword>
<comment type="function">
    <text evidence="7">Catalyzes the addition of meso-diaminopimelic acid to the nucleotide precursor UDP-N-acetylmuramoyl-L-alanyl-D-glutamate (UMAG) in the biosynthesis of bacterial cell-wall peptidoglycan.</text>
</comment>
<name>A0A2T4VWL1_9HYPH</name>
<evidence type="ECO:0000259" key="9">
    <source>
        <dbReference type="Pfam" id="PF01225"/>
    </source>
</evidence>
<dbReference type="InterPro" id="IPR004101">
    <property type="entry name" value="Mur_ligase_C"/>
</dbReference>
<dbReference type="Gene3D" id="3.40.1390.10">
    <property type="entry name" value="MurE/MurF, N-terminal domain"/>
    <property type="match status" value="1"/>
</dbReference>
<feature type="domain" description="Mur ligase N-terminal catalytic" evidence="9">
    <location>
        <begin position="29"/>
        <end position="104"/>
    </location>
</feature>
<feature type="binding site" evidence="7">
    <location>
        <begin position="118"/>
        <end position="124"/>
    </location>
    <ligand>
        <name>ATP</name>
        <dbReference type="ChEBI" id="CHEBI:30616"/>
    </ligand>
</feature>
<keyword evidence="5 7" id="KW-0131">Cell cycle</keyword>
<feature type="binding site" evidence="7">
    <location>
        <position position="187"/>
    </location>
    <ligand>
        <name>UDP-N-acetyl-alpha-D-muramoyl-L-alanyl-D-glutamate</name>
        <dbReference type="ChEBI" id="CHEBI:83900"/>
    </ligand>
</feature>
<proteinExistence type="inferred from homology"/>
<evidence type="ECO:0000259" key="11">
    <source>
        <dbReference type="Pfam" id="PF08245"/>
    </source>
</evidence>
<organism evidence="12 13">
    <name type="scientific">Candidatus Liberibacter europaeus</name>
    <dbReference type="NCBI Taxonomy" id="744859"/>
    <lineage>
        <taxon>Bacteria</taxon>
        <taxon>Pseudomonadati</taxon>
        <taxon>Pseudomonadota</taxon>
        <taxon>Alphaproteobacteria</taxon>
        <taxon>Hyphomicrobiales</taxon>
        <taxon>Rhizobiaceae</taxon>
        <taxon>Liberibacter</taxon>
    </lineage>
</organism>
<feature type="domain" description="Mur ligase C-terminal" evidence="10">
    <location>
        <begin position="341"/>
        <end position="465"/>
    </location>
</feature>
<dbReference type="Gene3D" id="3.40.1190.10">
    <property type="entry name" value="Mur-like, catalytic domain"/>
    <property type="match status" value="1"/>
</dbReference>
<dbReference type="InterPro" id="IPR035911">
    <property type="entry name" value="MurE/MurF_N"/>
</dbReference>
<feature type="binding site" evidence="7">
    <location>
        <position position="467"/>
    </location>
    <ligand>
        <name>meso-2,6-diaminopimelate</name>
        <dbReference type="ChEBI" id="CHEBI:57791"/>
    </ligand>
</feature>
<evidence type="ECO:0000259" key="10">
    <source>
        <dbReference type="Pfam" id="PF02875"/>
    </source>
</evidence>
<dbReference type="PANTHER" id="PTHR23135:SF4">
    <property type="entry name" value="UDP-N-ACETYLMURAMOYL-L-ALANYL-D-GLUTAMATE--2,6-DIAMINOPIMELATE LIGASE MURE HOMOLOG, CHLOROPLASTIC"/>
    <property type="match status" value="1"/>
</dbReference>
<keyword evidence="7" id="KW-0067">ATP-binding</keyword>
<dbReference type="EMBL" id="PSQJ01000007">
    <property type="protein sequence ID" value="PTL86163.1"/>
    <property type="molecule type" value="Genomic_DNA"/>
</dbReference>
<comment type="pathway">
    <text evidence="7 8">Cell wall biogenesis; peptidoglycan biosynthesis.</text>
</comment>
<keyword evidence="7" id="KW-0547">Nucleotide-binding</keyword>
<dbReference type="GO" id="GO:0008765">
    <property type="term" value="F:UDP-N-acetylmuramoylalanyl-D-glutamate-2,6-diaminopimelate ligase activity"/>
    <property type="evidence" value="ECO:0007669"/>
    <property type="project" value="UniProtKB-UniRule"/>
</dbReference>
<dbReference type="NCBIfam" id="NF001124">
    <property type="entry name" value="PRK00139.1-2"/>
    <property type="match status" value="1"/>
</dbReference>
<evidence type="ECO:0000256" key="8">
    <source>
        <dbReference type="RuleBase" id="RU004135"/>
    </source>
</evidence>
<dbReference type="GO" id="GO:0051301">
    <property type="term" value="P:cell division"/>
    <property type="evidence" value="ECO:0007669"/>
    <property type="project" value="UniProtKB-KW"/>
</dbReference>
<dbReference type="EC" id="6.3.2.13" evidence="7"/>
<evidence type="ECO:0000256" key="4">
    <source>
        <dbReference type="ARBA" id="ARBA00022984"/>
    </source>
</evidence>
<feature type="binding site" evidence="7">
    <location>
        <position position="193"/>
    </location>
    <ligand>
        <name>UDP-N-acetyl-alpha-D-muramoyl-L-alanyl-D-glutamate</name>
        <dbReference type="ChEBI" id="CHEBI:83900"/>
    </ligand>
</feature>
<comment type="subcellular location">
    <subcellularLocation>
        <location evidence="7 8">Cytoplasm</location>
    </subcellularLocation>
</comment>
<dbReference type="GO" id="GO:0000287">
    <property type="term" value="F:magnesium ion binding"/>
    <property type="evidence" value="ECO:0007669"/>
    <property type="project" value="UniProtKB-UniRule"/>
</dbReference>
<keyword evidence="7" id="KW-0460">Magnesium</keyword>
<dbReference type="Proteomes" id="UP000240811">
    <property type="component" value="Unassembled WGS sequence"/>
</dbReference>
<comment type="cofactor">
    <cofactor evidence="7">
        <name>Mg(2+)</name>
        <dbReference type="ChEBI" id="CHEBI:18420"/>
    </cofactor>
</comment>
<dbReference type="Pfam" id="PF01225">
    <property type="entry name" value="Mur_ligase"/>
    <property type="match status" value="1"/>
</dbReference>
<dbReference type="HAMAP" id="MF_00208">
    <property type="entry name" value="MurE"/>
    <property type="match status" value="1"/>
</dbReference>
<feature type="binding site" evidence="7">
    <location>
        <position position="463"/>
    </location>
    <ligand>
        <name>meso-2,6-diaminopimelate</name>
        <dbReference type="ChEBI" id="CHEBI:57791"/>
    </ligand>
</feature>
<feature type="short sequence motif" description="Meso-diaminopimelate recognition motif" evidence="7">
    <location>
        <begin position="415"/>
        <end position="418"/>
    </location>
</feature>
<dbReference type="AlphaFoldDB" id="A0A2T4VWL1"/>
<dbReference type="GO" id="GO:0071555">
    <property type="term" value="P:cell wall organization"/>
    <property type="evidence" value="ECO:0007669"/>
    <property type="project" value="UniProtKB-KW"/>
</dbReference>
<dbReference type="SUPFAM" id="SSF53623">
    <property type="entry name" value="MurD-like peptide ligases, catalytic domain"/>
    <property type="match status" value="1"/>
</dbReference>
<comment type="PTM">
    <text evidence="7">Carboxylation is probably crucial for Mg(2+) binding and, consequently, for the gamma-phosphate positioning of ATP.</text>
</comment>
<keyword evidence="7" id="KW-0963">Cytoplasm</keyword>
<feature type="binding site" evidence="7">
    <location>
        <position position="391"/>
    </location>
    <ligand>
        <name>meso-2,6-diaminopimelate</name>
        <dbReference type="ChEBI" id="CHEBI:57791"/>
    </ligand>
</feature>
<comment type="catalytic activity">
    <reaction evidence="7">
        <text>UDP-N-acetyl-alpha-D-muramoyl-L-alanyl-D-glutamate + meso-2,6-diaminopimelate + ATP = UDP-N-acetyl-alpha-D-muramoyl-L-alanyl-gamma-D-glutamyl-meso-2,6-diaminopimelate + ADP + phosphate + H(+)</text>
        <dbReference type="Rhea" id="RHEA:23676"/>
        <dbReference type="ChEBI" id="CHEBI:15378"/>
        <dbReference type="ChEBI" id="CHEBI:30616"/>
        <dbReference type="ChEBI" id="CHEBI:43474"/>
        <dbReference type="ChEBI" id="CHEBI:57791"/>
        <dbReference type="ChEBI" id="CHEBI:83900"/>
        <dbReference type="ChEBI" id="CHEBI:83905"/>
        <dbReference type="ChEBI" id="CHEBI:456216"/>
        <dbReference type="EC" id="6.3.2.13"/>
    </reaction>
</comment>
<gene>
    <name evidence="7" type="primary">murE</name>
    <name evidence="12" type="ORF">C4617_05195</name>
</gene>
<evidence type="ECO:0000256" key="2">
    <source>
        <dbReference type="ARBA" id="ARBA00022618"/>
    </source>
</evidence>
<dbReference type="Pfam" id="PF02875">
    <property type="entry name" value="Mur_ligase_C"/>
    <property type="match status" value="1"/>
</dbReference>
<keyword evidence="6 7" id="KW-0961">Cell wall biogenesis/degradation</keyword>
<dbReference type="GO" id="GO:0009252">
    <property type="term" value="P:peptidoglycan biosynthetic process"/>
    <property type="evidence" value="ECO:0007669"/>
    <property type="project" value="UniProtKB-UniRule"/>
</dbReference>
<comment type="similarity">
    <text evidence="1 7">Belongs to the MurCDEF family. MurE subfamily.</text>
</comment>
<feature type="binding site" evidence="7">
    <location>
        <position position="195"/>
    </location>
    <ligand>
        <name>UDP-N-acetyl-alpha-D-muramoyl-L-alanyl-D-glutamate</name>
        <dbReference type="ChEBI" id="CHEBI:83900"/>
    </ligand>
</feature>
<keyword evidence="4 7" id="KW-0573">Peptidoglycan synthesis</keyword>